<dbReference type="InterPro" id="IPR001452">
    <property type="entry name" value="SH3_domain"/>
</dbReference>
<keyword evidence="3" id="KW-0175">Coiled coil</keyword>
<dbReference type="InterPro" id="IPR036028">
    <property type="entry name" value="SH3-like_dom_sf"/>
</dbReference>
<evidence type="ECO:0000259" key="5">
    <source>
        <dbReference type="PROSITE" id="PS50002"/>
    </source>
</evidence>
<gene>
    <name evidence="6" type="ORF">TPC1_12818</name>
</gene>
<dbReference type="Gene3D" id="2.30.30.40">
    <property type="entry name" value="SH3 Domains"/>
    <property type="match status" value="1"/>
</dbReference>
<evidence type="ECO:0000256" key="3">
    <source>
        <dbReference type="SAM" id="Coils"/>
    </source>
</evidence>
<dbReference type="Pfam" id="PF00018">
    <property type="entry name" value="SH3_1"/>
    <property type="match status" value="1"/>
</dbReference>
<sequence length="344" mass="39646">VNKFSHQMSYRKANRDFTKSRADMVTLVKGDVVEVLSADQKGWFKGKNMRSNEVGWTACVCCDPIDAEEAKKLLPKEEESSYYYSDEEEPVKDQKPAAEKEVKKEPQVVQVSKPDPQLQLKLKQLQIQDEQSQKQIADLTAQLETSKQQAELAEQKLAQQQRITEKLKQKAAEDFQQIEQLKQNCTYEIKIKATEAEVGQTLESQISELQKQNQQLDEQNAELKIQIDNLQQKNQAQLQQIKLLEQKSAKAENNEHEIALLKEAMNAKIVEKDQQLLKIEALVKSLNIDVDVKQLIKENSALKQENLNLIIKKQEEKTQVKKRKHARTRQDVEIDLNEIAAQFQ</sequence>
<accession>A0A146KDD0</accession>
<evidence type="ECO:0000256" key="4">
    <source>
        <dbReference type="SAM" id="MobiDB-lite"/>
    </source>
</evidence>
<evidence type="ECO:0000256" key="2">
    <source>
        <dbReference type="PROSITE-ProRule" id="PRU00192"/>
    </source>
</evidence>
<evidence type="ECO:0000256" key="1">
    <source>
        <dbReference type="ARBA" id="ARBA00022443"/>
    </source>
</evidence>
<dbReference type="PROSITE" id="PS50002">
    <property type="entry name" value="SH3"/>
    <property type="match status" value="1"/>
</dbReference>
<proteinExistence type="predicted"/>
<feature type="non-terminal residue" evidence="6">
    <location>
        <position position="1"/>
    </location>
</feature>
<reference evidence="6" key="1">
    <citation type="submission" date="2015-07" db="EMBL/GenBank/DDBJ databases">
        <title>Adaptation to a free-living lifestyle via gene acquisitions in the diplomonad Trepomonas sp. PC1.</title>
        <authorList>
            <person name="Xu F."/>
            <person name="Jerlstrom-Hultqvist J."/>
            <person name="Kolisko M."/>
            <person name="Simpson A.G.B."/>
            <person name="Roger A.J."/>
            <person name="Svard S.G."/>
            <person name="Andersson J.O."/>
        </authorList>
    </citation>
    <scope>NUCLEOTIDE SEQUENCE</scope>
    <source>
        <strain evidence="6">PC1</strain>
    </source>
</reference>
<dbReference type="AlphaFoldDB" id="A0A146KDD0"/>
<organism evidence="6">
    <name type="scientific">Trepomonas sp. PC1</name>
    <dbReference type="NCBI Taxonomy" id="1076344"/>
    <lineage>
        <taxon>Eukaryota</taxon>
        <taxon>Metamonada</taxon>
        <taxon>Diplomonadida</taxon>
        <taxon>Hexamitidae</taxon>
        <taxon>Hexamitinae</taxon>
        <taxon>Trepomonas</taxon>
    </lineage>
</organism>
<evidence type="ECO:0000313" key="6">
    <source>
        <dbReference type="EMBL" id="JAP94507.1"/>
    </source>
</evidence>
<feature type="coiled-coil region" evidence="3">
    <location>
        <begin position="122"/>
        <end position="264"/>
    </location>
</feature>
<name>A0A146KDD0_9EUKA</name>
<dbReference type="EMBL" id="GDID01002099">
    <property type="protein sequence ID" value="JAP94507.1"/>
    <property type="molecule type" value="Transcribed_RNA"/>
</dbReference>
<protein>
    <submittedName>
        <fullName evidence="6">SH3 domain-containing protein</fullName>
    </submittedName>
</protein>
<feature type="domain" description="SH3" evidence="5">
    <location>
        <begin position="6"/>
        <end position="67"/>
    </location>
</feature>
<keyword evidence="1 2" id="KW-0728">SH3 domain</keyword>
<dbReference type="SMART" id="SM00326">
    <property type="entry name" value="SH3"/>
    <property type="match status" value="1"/>
</dbReference>
<feature type="compositionally biased region" description="Basic and acidic residues" evidence="4">
    <location>
        <begin position="91"/>
        <end position="106"/>
    </location>
</feature>
<feature type="region of interest" description="Disordered" evidence="4">
    <location>
        <begin position="81"/>
        <end position="110"/>
    </location>
</feature>
<dbReference type="SUPFAM" id="SSF50044">
    <property type="entry name" value="SH3-domain"/>
    <property type="match status" value="1"/>
</dbReference>